<accession>A0A1J1IZN5</accession>
<dbReference type="AlphaFoldDB" id="A0A1J1IZN5"/>
<sequence>MKRTIFFSKKYLKEKLRKLKLQVEIFSQLLLTVKIFDRRLETSLFDVTVRNGMTKSFFEKANGLRFLRKLRKI</sequence>
<protein>
    <submittedName>
        <fullName evidence="1">CLUMA_CG018416, isoform A</fullName>
    </submittedName>
</protein>
<name>A0A1J1IZN5_9DIPT</name>
<reference evidence="1 2" key="1">
    <citation type="submission" date="2015-04" db="EMBL/GenBank/DDBJ databases">
        <authorList>
            <person name="Syromyatnikov M.Y."/>
            <person name="Popov V.N."/>
        </authorList>
    </citation>
    <scope>NUCLEOTIDE SEQUENCE [LARGE SCALE GENOMIC DNA]</scope>
</reference>
<evidence type="ECO:0000313" key="1">
    <source>
        <dbReference type="EMBL" id="CRL05615.1"/>
    </source>
</evidence>
<organism evidence="1 2">
    <name type="scientific">Clunio marinus</name>
    <dbReference type="NCBI Taxonomy" id="568069"/>
    <lineage>
        <taxon>Eukaryota</taxon>
        <taxon>Metazoa</taxon>
        <taxon>Ecdysozoa</taxon>
        <taxon>Arthropoda</taxon>
        <taxon>Hexapoda</taxon>
        <taxon>Insecta</taxon>
        <taxon>Pterygota</taxon>
        <taxon>Neoptera</taxon>
        <taxon>Endopterygota</taxon>
        <taxon>Diptera</taxon>
        <taxon>Nematocera</taxon>
        <taxon>Chironomoidea</taxon>
        <taxon>Chironomidae</taxon>
        <taxon>Clunio</taxon>
    </lineage>
</organism>
<keyword evidence="2" id="KW-1185">Reference proteome</keyword>
<proteinExistence type="predicted"/>
<gene>
    <name evidence="1" type="ORF">CLUMA_CG018416</name>
</gene>
<dbReference type="EMBL" id="CVRI01000064">
    <property type="protein sequence ID" value="CRL05615.1"/>
    <property type="molecule type" value="Genomic_DNA"/>
</dbReference>
<evidence type="ECO:0000313" key="2">
    <source>
        <dbReference type="Proteomes" id="UP000183832"/>
    </source>
</evidence>
<dbReference type="Proteomes" id="UP000183832">
    <property type="component" value="Unassembled WGS sequence"/>
</dbReference>